<comment type="caution">
    <text evidence="10">The sequence shown here is derived from an EMBL/GenBank/DDBJ whole genome shotgun (WGS) entry which is preliminary data.</text>
</comment>
<dbReference type="Pfam" id="PF18579">
    <property type="entry name" value="Raf1_HTH"/>
    <property type="match status" value="1"/>
</dbReference>
<evidence type="ECO:0000256" key="5">
    <source>
        <dbReference type="PROSITE-ProRule" id="PRU00285"/>
    </source>
</evidence>
<dbReference type="GO" id="GO:0009507">
    <property type="term" value="C:chloroplast"/>
    <property type="evidence" value="ECO:0007669"/>
    <property type="project" value="TreeGrafter"/>
</dbReference>
<dbReference type="InterPro" id="IPR025724">
    <property type="entry name" value="GAG-pre-integrase_dom"/>
</dbReference>
<comment type="similarity">
    <text evidence="5 6">Belongs to the small heat shock protein (HSP20) family.</text>
</comment>
<evidence type="ECO:0000256" key="6">
    <source>
        <dbReference type="RuleBase" id="RU003616"/>
    </source>
</evidence>
<dbReference type="OrthoDB" id="2017169at2759"/>
<evidence type="ECO:0000256" key="4">
    <source>
        <dbReference type="ARBA" id="ARBA00023186"/>
    </source>
</evidence>
<dbReference type="Gene3D" id="2.60.40.790">
    <property type="match status" value="1"/>
</dbReference>
<dbReference type="Pfam" id="PF00011">
    <property type="entry name" value="HSP20"/>
    <property type="match status" value="1"/>
</dbReference>
<dbReference type="InterPro" id="IPR040858">
    <property type="entry name" value="Raf1_C"/>
</dbReference>
<reference evidence="10 11" key="1">
    <citation type="submission" date="2019-05" db="EMBL/GenBank/DDBJ databases">
        <title>Mikania micrantha, genome provides insights into the molecular mechanism of rapid growth.</title>
        <authorList>
            <person name="Liu B."/>
        </authorList>
    </citation>
    <scope>NUCLEOTIDE SEQUENCE [LARGE SCALE GENOMIC DNA]</scope>
    <source>
        <strain evidence="10">NLD-2019</strain>
        <tissue evidence="10">Leaf</tissue>
    </source>
</reference>
<proteinExistence type="inferred from homology"/>
<dbReference type="SUPFAM" id="SSF49764">
    <property type="entry name" value="HSP20-like chaperones"/>
    <property type="match status" value="1"/>
</dbReference>
<keyword evidence="2" id="KW-0963">Cytoplasm</keyword>
<dbReference type="Pfam" id="PF00665">
    <property type="entry name" value="rve"/>
    <property type="match status" value="1"/>
</dbReference>
<dbReference type="PROSITE" id="PS50994">
    <property type="entry name" value="INTEGRASE"/>
    <property type="match status" value="1"/>
</dbReference>
<evidence type="ECO:0000259" key="9">
    <source>
        <dbReference type="PROSITE" id="PS50994"/>
    </source>
</evidence>
<sequence>MSIIPNFFGGRRTNVFDPFSLDVWDPFEGFPFNNNFRSLSDQVRSSETSSFVNAKIDWKETADAHVFKADVPGLKKEEVKVEVEDDRVLQISGERNKESEQKGDTWHRVERSSGKFVRRFRLPENAKVEDVKAAMENGVLTVTVPKVDVKKPDVVKSGVLMYRLLWVACLFHDTNSNVYVARLELEKGDSFGLSGMLWRLAALHLPAFVNQYMAGPDMGKNMGLTIKRTIKLRRKPISAITISSSNPQPPYLPSSNPPPGQKLYQPFRPPLSKSPIPPQYVNLDTNARLDVLTNRLGLWYDYAPLIPPLIQDGFDPSILEEITGIAGAEQNRLVVGAQVRESLVQSGVDAETLQFYDQDGAGLLYEIRLLSASQRAAAAKYMVENKFLAGDANELARAIKDFPRRKGDRGWYCFDYTLPADCLAFMYYRQALENREPELRTIALEKALSVAVSDEAKTWIRKELDGNDGDAEGQGRDGGVVDGVKVPVVRLNLGEIAEATVVAVLPVCGAGDRGREVLEAPLEYECKGDFGIVEAEKEWSRWVVLPAWEPVVKVKRGLVVVAFSDARALPWRVNRWYKEEAILVVVDRGQKEVVADDGFYLVLSEDELKVERGSILKEKGREESLGSVVIVVRPPREDFENELADDDWDVSYAKLQKQGETQAQLKNVFQYLVTELLYLGFLIFALLETGFTANQRTRVKDEAPGASSSLLISLLTETRVLICGLAKNFRLSEYWSVTVSDCRLADYRSIRLLLDCWFNEENQAQVATEQDPPESSLMEEPHLFFHQTLEADDCAFVASTSDDRSKAHLWFLDSGCSNHMTGEKESFTNLDESFKLEVNLGDKKKLQVDGKGTVKITMKDDRYKLLDDVYYAPKLEYNLLSIGQLMKKGYSLTFDEGKCIIRNKNTGVNLMAIKVSSNNMFLLDATQDSEEQTQDQPRTNDQACLWHLRYGHLSFQGLKQLADKNMVKGLPLIASTGVCEGCLMGKQHKHPFNSTSWRATSPLGLIHADLCGPMQATSLGGSRYYLMLIDDYTKMSWIYFLRNKAETFEHFRNFKALVEKETNQSIKVLRTDRGGEFCSSEFNGYCEKCGIKRELTIPYTPEHNEVVERRNRTIMGLTRSMLKQKEMPNYFWAEGVATTVYLLNRSPTKAKPNKTPLEEWSGIKPFVHHFRVFDCTAYSLTNAQGRQKLDSRSEKCLMVGYSQQSYEYRLYNPITKRFMVQKHVTFNEDGVWKWETEGTKA</sequence>
<dbReference type="PROSITE" id="PS01031">
    <property type="entry name" value="SHSP"/>
    <property type="match status" value="1"/>
</dbReference>
<dbReference type="GO" id="GO:0015074">
    <property type="term" value="P:DNA integration"/>
    <property type="evidence" value="ECO:0007669"/>
    <property type="project" value="InterPro"/>
</dbReference>
<dbReference type="Pfam" id="PF13976">
    <property type="entry name" value="gag_pre-integrs"/>
    <property type="match status" value="1"/>
</dbReference>
<comment type="subcellular location">
    <subcellularLocation>
        <location evidence="1">Cytoplasm</location>
    </subcellularLocation>
</comment>
<evidence type="ECO:0000256" key="1">
    <source>
        <dbReference type="ARBA" id="ARBA00004496"/>
    </source>
</evidence>
<gene>
    <name evidence="10" type="ORF">E3N88_03340</name>
</gene>
<dbReference type="GO" id="GO:0003676">
    <property type="term" value="F:nucleic acid binding"/>
    <property type="evidence" value="ECO:0007669"/>
    <property type="project" value="InterPro"/>
</dbReference>
<evidence type="ECO:0000256" key="3">
    <source>
        <dbReference type="ARBA" id="ARBA00023016"/>
    </source>
</evidence>
<dbReference type="InterPro" id="IPR037494">
    <property type="entry name" value="RAF1"/>
</dbReference>
<dbReference type="InterPro" id="IPR040781">
    <property type="entry name" value="Raf1_HTH"/>
</dbReference>
<evidence type="ECO:0000313" key="11">
    <source>
        <dbReference type="Proteomes" id="UP000326396"/>
    </source>
</evidence>
<dbReference type="Pfam" id="PF18578">
    <property type="entry name" value="Raf1_N"/>
    <property type="match status" value="1"/>
</dbReference>
<evidence type="ECO:0000313" key="10">
    <source>
        <dbReference type="EMBL" id="KAD7480204.1"/>
    </source>
</evidence>
<dbReference type="InterPro" id="IPR008978">
    <property type="entry name" value="HSP20-like_chaperone"/>
</dbReference>
<evidence type="ECO:0000259" key="8">
    <source>
        <dbReference type="PROSITE" id="PS01031"/>
    </source>
</evidence>
<dbReference type="InterPro" id="IPR001584">
    <property type="entry name" value="Integrase_cat-core"/>
</dbReference>
<accession>A0A5N6Q669</accession>
<keyword evidence="11" id="KW-1185">Reference proteome</keyword>
<feature type="region of interest" description="Disordered" evidence="7">
    <location>
        <begin position="241"/>
        <end position="268"/>
    </location>
</feature>
<dbReference type="PANTHER" id="PTHR35299">
    <property type="entry name" value="RUBISCO ACCUMULATION FACTOR 1"/>
    <property type="match status" value="1"/>
</dbReference>
<dbReference type="PANTHER" id="PTHR35299:SF3">
    <property type="entry name" value="RUBISCO ACCUMULATION FACTOR 1.2, CHLOROPLASTIC"/>
    <property type="match status" value="1"/>
</dbReference>
<dbReference type="InterPro" id="IPR057670">
    <property type="entry name" value="SH3_retrovirus"/>
</dbReference>
<keyword evidence="3" id="KW-0346">Stress response</keyword>
<dbReference type="Proteomes" id="UP000326396">
    <property type="component" value="Linkage Group LG1"/>
</dbReference>
<dbReference type="InterPro" id="IPR036397">
    <property type="entry name" value="RNaseH_sf"/>
</dbReference>
<dbReference type="FunFam" id="2.60.40.790:FF:000009">
    <property type="entry name" value="17.6 kDa class I heat shock protein-like"/>
    <property type="match status" value="1"/>
</dbReference>
<dbReference type="InterPro" id="IPR041358">
    <property type="entry name" value="Raf1_N"/>
</dbReference>
<dbReference type="Gene3D" id="3.30.420.10">
    <property type="entry name" value="Ribonuclease H-like superfamily/Ribonuclease H"/>
    <property type="match status" value="1"/>
</dbReference>
<dbReference type="InterPro" id="IPR054722">
    <property type="entry name" value="PolX-like_BBD"/>
</dbReference>
<dbReference type="GO" id="GO:0110102">
    <property type="term" value="P:ribulose bisphosphate carboxylase complex assembly"/>
    <property type="evidence" value="ECO:0007669"/>
    <property type="project" value="UniProtKB-ARBA"/>
</dbReference>
<keyword evidence="4" id="KW-0143">Chaperone</keyword>
<dbReference type="InterPro" id="IPR002068">
    <property type="entry name" value="A-crystallin/Hsp20_dom"/>
</dbReference>
<feature type="domain" description="Integrase catalytic" evidence="9">
    <location>
        <begin position="998"/>
        <end position="1164"/>
    </location>
</feature>
<feature type="domain" description="SHSP" evidence="8">
    <location>
        <begin position="47"/>
        <end position="163"/>
    </location>
</feature>
<dbReference type="Pfam" id="PF25597">
    <property type="entry name" value="SH3_retrovirus"/>
    <property type="match status" value="1"/>
</dbReference>
<dbReference type="SUPFAM" id="SSF53098">
    <property type="entry name" value="Ribonuclease H-like"/>
    <property type="match status" value="1"/>
</dbReference>
<evidence type="ECO:0000256" key="7">
    <source>
        <dbReference type="SAM" id="MobiDB-lite"/>
    </source>
</evidence>
<dbReference type="InterPro" id="IPR012337">
    <property type="entry name" value="RNaseH-like_sf"/>
</dbReference>
<dbReference type="EMBL" id="SZYD01000001">
    <property type="protein sequence ID" value="KAD7480204.1"/>
    <property type="molecule type" value="Genomic_DNA"/>
</dbReference>
<dbReference type="CDD" id="cd06472">
    <property type="entry name" value="ACD_ScHsp26_like"/>
    <property type="match status" value="1"/>
</dbReference>
<evidence type="ECO:0000256" key="2">
    <source>
        <dbReference type="ARBA" id="ARBA00022490"/>
    </source>
</evidence>
<evidence type="ECO:0008006" key="12">
    <source>
        <dbReference type="Google" id="ProtNLM"/>
    </source>
</evidence>
<dbReference type="Pfam" id="PF22936">
    <property type="entry name" value="Pol_BBD"/>
    <property type="match status" value="1"/>
</dbReference>
<name>A0A5N6Q669_9ASTR</name>
<organism evidence="10 11">
    <name type="scientific">Mikania micrantha</name>
    <name type="common">bitter vine</name>
    <dbReference type="NCBI Taxonomy" id="192012"/>
    <lineage>
        <taxon>Eukaryota</taxon>
        <taxon>Viridiplantae</taxon>
        <taxon>Streptophyta</taxon>
        <taxon>Embryophyta</taxon>
        <taxon>Tracheophyta</taxon>
        <taxon>Spermatophyta</taxon>
        <taxon>Magnoliopsida</taxon>
        <taxon>eudicotyledons</taxon>
        <taxon>Gunneridae</taxon>
        <taxon>Pentapetalae</taxon>
        <taxon>asterids</taxon>
        <taxon>campanulids</taxon>
        <taxon>Asterales</taxon>
        <taxon>Asteraceae</taxon>
        <taxon>Asteroideae</taxon>
        <taxon>Heliantheae alliance</taxon>
        <taxon>Eupatorieae</taxon>
        <taxon>Mikania</taxon>
    </lineage>
</organism>
<dbReference type="Pfam" id="PF18087">
    <property type="entry name" value="RuBisCo_chap_C"/>
    <property type="match status" value="1"/>
</dbReference>
<protein>
    <recommendedName>
        <fullName evidence="12">SHSP domain-containing protein</fullName>
    </recommendedName>
</protein>
<dbReference type="AlphaFoldDB" id="A0A5N6Q669"/>
<feature type="compositionally biased region" description="Pro residues" evidence="7">
    <location>
        <begin position="247"/>
        <end position="260"/>
    </location>
</feature>